<evidence type="ECO:0000313" key="4">
    <source>
        <dbReference type="Proteomes" id="UP000657006"/>
    </source>
</evidence>
<keyword evidence="4" id="KW-1185">Reference proteome</keyword>
<dbReference type="EMBL" id="JACRSQ010000002">
    <property type="protein sequence ID" value="MBC8542364.1"/>
    <property type="molecule type" value="Genomic_DNA"/>
</dbReference>
<accession>A0A926DRB3</accession>
<feature type="transmembrane region" description="Helical" evidence="2">
    <location>
        <begin position="32"/>
        <end position="65"/>
    </location>
</feature>
<evidence type="ECO:0000313" key="3">
    <source>
        <dbReference type="EMBL" id="MBC8542364.1"/>
    </source>
</evidence>
<name>A0A926DRB3_9FIRM</name>
<dbReference type="AlphaFoldDB" id="A0A926DRB3"/>
<evidence type="ECO:0000256" key="1">
    <source>
        <dbReference type="SAM" id="MobiDB-lite"/>
    </source>
</evidence>
<feature type="transmembrane region" description="Helical" evidence="2">
    <location>
        <begin position="86"/>
        <end position="111"/>
    </location>
</feature>
<comment type="caution">
    <text evidence="3">The sequence shown here is derived from an EMBL/GenBank/DDBJ whole genome shotgun (WGS) entry which is preliminary data.</text>
</comment>
<keyword evidence="2" id="KW-1133">Transmembrane helix</keyword>
<dbReference type="RefSeq" id="WP_177714075.1">
    <property type="nucleotide sequence ID" value="NZ_JACRSQ010000002.1"/>
</dbReference>
<sequence length="180" mass="20058">MQHTNRFLLFVTSLIPGAGHMYLGLMKRGLHLMVLFFCLLSFSVSFDLFFFTGLIGVAAVVVWFFSFFDCHHLYHRIAAGEAVPDEGFLTTFGVALLLIGTGAFALIGNLFSFLNRFLMGGVLHTLSNLFFPLLLIALGLLILYQTKKRSEGQEPLHFDRFFKKSDGSGSDSEPHDSAQP</sequence>
<feature type="transmembrane region" description="Helical" evidence="2">
    <location>
        <begin position="117"/>
        <end position="144"/>
    </location>
</feature>
<dbReference type="Proteomes" id="UP000657006">
    <property type="component" value="Unassembled WGS sequence"/>
</dbReference>
<organism evidence="3 4">
    <name type="scientific">Bianquea renquensis</name>
    <dbReference type="NCBI Taxonomy" id="2763661"/>
    <lineage>
        <taxon>Bacteria</taxon>
        <taxon>Bacillati</taxon>
        <taxon>Bacillota</taxon>
        <taxon>Clostridia</taxon>
        <taxon>Eubacteriales</taxon>
        <taxon>Bianqueaceae</taxon>
        <taxon>Bianquea</taxon>
    </lineage>
</organism>
<proteinExistence type="predicted"/>
<reference evidence="3" key="1">
    <citation type="submission" date="2020-08" db="EMBL/GenBank/DDBJ databases">
        <title>Genome public.</title>
        <authorList>
            <person name="Liu C."/>
            <person name="Sun Q."/>
        </authorList>
    </citation>
    <scope>NUCLEOTIDE SEQUENCE</scope>
    <source>
        <strain evidence="3">NSJ-32</strain>
    </source>
</reference>
<evidence type="ECO:0000256" key="2">
    <source>
        <dbReference type="SAM" id="Phobius"/>
    </source>
</evidence>
<gene>
    <name evidence="3" type="ORF">H8730_02230</name>
</gene>
<protein>
    <submittedName>
        <fullName evidence="3">Uncharacterized protein</fullName>
    </submittedName>
</protein>
<feature type="transmembrane region" description="Helical" evidence="2">
    <location>
        <begin position="7"/>
        <end position="26"/>
    </location>
</feature>
<keyword evidence="2" id="KW-0812">Transmembrane</keyword>
<keyword evidence="2" id="KW-0472">Membrane</keyword>
<feature type="region of interest" description="Disordered" evidence="1">
    <location>
        <begin position="160"/>
        <end position="180"/>
    </location>
</feature>